<reference evidence="2 3" key="1">
    <citation type="submission" date="2021-10" db="EMBL/GenBank/DDBJ databases">
        <authorList>
            <person name="Criscuolo A."/>
        </authorList>
    </citation>
    <scope>NUCLEOTIDE SEQUENCE [LARGE SCALE GENOMIC DNA]</scope>
    <source>
        <strain evidence="3">CIP 111899</strain>
    </source>
</reference>
<dbReference type="Pfam" id="PF13761">
    <property type="entry name" value="DUF4166"/>
    <property type="match status" value="1"/>
</dbReference>
<sequence length="209" mass="24388">MSSIYEALLGESYYQLHPKLQKRYAITEKYSFVGEGRMDEITEGSVAVRMFLKVAAKFRMFFSERGEEVPFIIQNTAEKDSKGEVFVRWNRMFLFGEKKRYFNAVMYLNDKQDEIIDYFGEPHLLVSTLALHVGAKGAIHISSKKQWFYLCGVKIPLPKFLYGEAKIIESYDDELDCYRIHVQVQNPLLGPLFSYKGTFKERDINICEI</sequence>
<proteinExistence type="predicted"/>
<accession>A0ABN8A4H1</accession>
<comment type="caution">
    <text evidence="2">The sequence shown here is derived from an EMBL/GenBank/DDBJ whole genome shotgun (WGS) entry which is preliminary data.</text>
</comment>
<evidence type="ECO:0000313" key="3">
    <source>
        <dbReference type="Proteomes" id="UP000789423"/>
    </source>
</evidence>
<dbReference type="Proteomes" id="UP000789423">
    <property type="component" value="Unassembled WGS sequence"/>
</dbReference>
<dbReference type="InterPro" id="IPR025311">
    <property type="entry name" value="DUF4166"/>
</dbReference>
<evidence type="ECO:0000259" key="1">
    <source>
        <dbReference type="Pfam" id="PF13761"/>
    </source>
</evidence>
<evidence type="ECO:0000313" key="2">
    <source>
        <dbReference type="EMBL" id="CAG9614105.1"/>
    </source>
</evidence>
<dbReference type="RefSeq" id="WP_230576112.1">
    <property type="nucleotide sequence ID" value="NZ_CAKJTI010000022.1"/>
</dbReference>
<dbReference type="EMBL" id="CAKJTI010000022">
    <property type="protein sequence ID" value="CAG9614105.1"/>
    <property type="molecule type" value="Genomic_DNA"/>
</dbReference>
<organism evidence="2 3">
    <name type="scientific">Bacillus rhizoplanae</name>
    <dbReference type="NCBI Taxonomy" id="2880966"/>
    <lineage>
        <taxon>Bacteria</taxon>
        <taxon>Bacillati</taxon>
        <taxon>Bacillota</taxon>
        <taxon>Bacilli</taxon>
        <taxon>Bacillales</taxon>
        <taxon>Bacillaceae</taxon>
        <taxon>Bacillus</taxon>
    </lineage>
</organism>
<gene>
    <name evidence="2" type="ORF">BACCIP111899_03332</name>
</gene>
<name>A0ABN8A4H1_9BACI</name>
<keyword evidence="3" id="KW-1185">Reference proteome</keyword>
<protein>
    <recommendedName>
        <fullName evidence="1">DUF4166 domain-containing protein</fullName>
    </recommendedName>
</protein>
<feature type="domain" description="DUF4166" evidence="1">
    <location>
        <begin position="16"/>
        <end position="199"/>
    </location>
</feature>